<keyword evidence="3 6" id="KW-0863">Zinc-finger</keyword>
<dbReference type="InterPro" id="IPR037869">
    <property type="entry name" value="Spp1/CFP1"/>
</dbReference>
<keyword evidence="4" id="KW-0862">Zinc</keyword>
<keyword evidence="11" id="KW-1185">Reference proteome</keyword>
<dbReference type="PROSITE" id="PS50016">
    <property type="entry name" value="ZF_PHD_2"/>
    <property type="match status" value="1"/>
</dbReference>
<evidence type="ECO:0000256" key="1">
    <source>
        <dbReference type="ARBA" id="ARBA00004123"/>
    </source>
</evidence>
<evidence type="ECO:0000256" key="6">
    <source>
        <dbReference type="PROSITE-ProRule" id="PRU00146"/>
    </source>
</evidence>
<dbReference type="PANTHER" id="PTHR46174:SF1">
    <property type="entry name" value="CXXC-TYPE ZINC FINGER PROTEIN 1"/>
    <property type="match status" value="1"/>
</dbReference>
<protein>
    <submittedName>
        <fullName evidence="10">DEBR0S3_09582g1_1</fullName>
    </submittedName>
</protein>
<evidence type="ECO:0000256" key="5">
    <source>
        <dbReference type="ARBA" id="ARBA00023242"/>
    </source>
</evidence>
<evidence type="ECO:0000256" key="7">
    <source>
        <dbReference type="SAM" id="Coils"/>
    </source>
</evidence>
<dbReference type="EMBL" id="CABFWN010000003">
    <property type="protein sequence ID" value="VUG18392.1"/>
    <property type="molecule type" value="Genomic_DNA"/>
</dbReference>
<reference evidence="10 11" key="1">
    <citation type="submission" date="2019-07" db="EMBL/GenBank/DDBJ databases">
        <authorList>
            <person name="Friedrich A."/>
            <person name="Schacherer J."/>
        </authorList>
    </citation>
    <scope>NUCLEOTIDE SEQUENCE [LARGE SCALE GENOMIC DNA]</scope>
</reference>
<keyword evidence="5" id="KW-0539">Nucleus</keyword>
<comment type="subcellular location">
    <subcellularLocation>
        <location evidence="1">Nucleus</location>
    </subcellularLocation>
</comment>
<name>A0A7D9D142_DEKBR</name>
<evidence type="ECO:0000259" key="9">
    <source>
        <dbReference type="PROSITE" id="PS50016"/>
    </source>
</evidence>
<evidence type="ECO:0000256" key="2">
    <source>
        <dbReference type="ARBA" id="ARBA00022723"/>
    </source>
</evidence>
<organism evidence="10 11">
    <name type="scientific">Dekkera bruxellensis</name>
    <name type="common">Brettanomyces custersii</name>
    <dbReference type="NCBI Taxonomy" id="5007"/>
    <lineage>
        <taxon>Eukaryota</taxon>
        <taxon>Fungi</taxon>
        <taxon>Dikarya</taxon>
        <taxon>Ascomycota</taxon>
        <taxon>Saccharomycotina</taxon>
        <taxon>Pichiomycetes</taxon>
        <taxon>Pichiales</taxon>
        <taxon>Pichiaceae</taxon>
        <taxon>Brettanomyces</taxon>
    </lineage>
</organism>
<dbReference type="GO" id="GO:0045893">
    <property type="term" value="P:positive regulation of DNA-templated transcription"/>
    <property type="evidence" value="ECO:0007669"/>
    <property type="project" value="TreeGrafter"/>
</dbReference>
<dbReference type="PROSITE" id="PS01359">
    <property type="entry name" value="ZF_PHD_1"/>
    <property type="match status" value="1"/>
</dbReference>
<feature type="domain" description="PHD-type" evidence="9">
    <location>
        <begin position="28"/>
        <end position="78"/>
    </location>
</feature>
<dbReference type="AlphaFoldDB" id="A0A7D9D142"/>
<dbReference type="Gene3D" id="2.60.120.650">
    <property type="entry name" value="Cupin"/>
    <property type="match status" value="1"/>
</dbReference>
<evidence type="ECO:0000256" key="3">
    <source>
        <dbReference type="ARBA" id="ARBA00022771"/>
    </source>
</evidence>
<accession>A0A7D9D142</accession>
<dbReference type="SMART" id="SM00249">
    <property type="entry name" value="PHD"/>
    <property type="match status" value="1"/>
</dbReference>
<dbReference type="InterPro" id="IPR001965">
    <property type="entry name" value="Znf_PHD"/>
</dbReference>
<dbReference type="PANTHER" id="PTHR46174">
    <property type="entry name" value="CXXC-TYPE ZINC FINGER PROTEIN 1"/>
    <property type="match status" value="1"/>
</dbReference>
<dbReference type="SUPFAM" id="SSF57903">
    <property type="entry name" value="FYVE/PHD zinc finger"/>
    <property type="match status" value="1"/>
</dbReference>
<dbReference type="Pfam" id="PF00628">
    <property type="entry name" value="PHD"/>
    <property type="match status" value="1"/>
</dbReference>
<dbReference type="Proteomes" id="UP000478008">
    <property type="component" value="Unassembled WGS sequence"/>
</dbReference>
<evidence type="ECO:0000313" key="10">
    <source>
        <dbReference type="EMBL" id="VUG18392.1"/>
    </source>
</evidence>
<dbReference type="GO" id="GO:0048188">
    <property type="term" value="C:Set1C/COMPASS complex"/>
    <property type="evidence" value="ECO:0007669"/>
    <property type="project" value="InterPro"/>
</dbReference>
<keyword evidence="2" id="KW-0479">Metal-binding</keyword>
<feature type="compositionally biased region" description="Basic residues" evidence="8">
    <location>
        <begin position="248"/>
        <end position="262"/>
    </location>
</feature>
<evidence type="ECO:0000313" key="11">
    <source>
        <dbReference type="Proteomes" id="UP000478008"/>
    </source>
</evidence>
<keyword evidence="7" id="KW-0175">Coiled coil</keyword>
<proteinExistence type="predicted"/>
<dbReference type="InterPro" id="IPR011011">
    <property type="entry name" value="Znf_FYVE_PHD"/>
</dbReference>
<dbReference type="InterPro" id="IPR019787">
    <property type="entry name" value="Znf_PHD-finger"/>
</dbReference>
<gene>
    <name evidence="10" type="ORF">DEBR0S3_09582G</name>
</gene>
<dbReference type="InterPro" id="IPR019786">
    <property type="entry name" value="Zinc_finger_PHD-type_CS"/>
</dbReference>
<feature type="region of interest" description="Disordered" evidence="8">
    <location>
        <begin position="240"/>
        <end position="262"/>
    </location>
</feature>
<sequence>MLNDHKKNLEQQYSKFQKAPKFSLNSEQLYCVCRKPDNGELMVACDGCDQWFHFKCMHLDKKYKDLISKFYCVFCDELFGRGKTQYKRKCRLPECYKPARVDIVTGQTSKYCCDAHGVKFMKDYVVDVVRKSEKETTSVNALFTKEAISIANYSEFKALGMTLPIFDKISGKSLVNLMSEQTKERLASIDVNIGNLEKLERTYESKLKYLMKLRGLVKKLNEQLTKAILDENMKISSVDLKSQNGKGGSKRNRNGKNGKASKRTAKTDICGYDTSLQLLGNSWIKFTNGERYKSVIGWDNSFSINEKGILTEFKLLRKRLQITEDEQREDVSREQSEGEMNSNIKSDGCIVDKELTIFCGLCVKDRKKCSKHLTWYTTIYDSLDSNIASISEEINTLRKEKDKVKQEENIQLWEKWRNNPILKNESASTVIHQGITPK</sequence>
<feature type="coiled-coil region" evidence="7">
    <location>
        <begin position="380"/>
        <end position="410"/>
    </location>
</feature>
<evidence type="ECO:0000256" key="8">
    <source>
        <dbReference type="SAM" id="MobiDB-lite"/>
    </source>
</evidence>
<evidence type="ECO:0000256" key="4">
    <source>
        <dbReference type="ARBA" id="ARBA00022833"/>
    </source>
</evidence>
<dbReference type="GO" id="GO:0008270">
    <property type="term" value="F:zinc ion binding"/>
    <property type="evidence" value="ECO:0007669"/>
    <property type="project" value="UniProtKB-KW"/>
</dbReference>